<proteinExistence type="predicted"/>
<dbReference type="Proteomes" id="UP001500443">
    <property type="component" value="Unassembled WGS sequence"/>
</dbReference>
<keyword evidence="3" id="KW-1185">Reference proteome</keyword>
<dbReference type="EMBL" id="BAAAPF010000004">
    <property type="protein sequence ID" value="GAA2108650.1"/>
    <property type="molecule type" value="Genomic_DNA"/>
</dbReference>
<feature type="transmembrane region" description="Helical" evidence="1">
    <location>
        <begin position="7"/>
        <end position="28"/>
    </location>
</feature>
<keyword evidence="1" id="KW-1133">Transmembrane helix</keyword>
<accession>A0ABP5J1T0</accession>
<sequence length="99" mass="10551">MNLYLSVLRTVVPLFVGWLLTVTGALGIDVDSEAAAGGVTVVVAAVYHALFRVLEDAAVRLKWEPLRLVAGALLGWARPPEYPAKPDASLAALARRTGR</sequence>
<name>A0ABP5J1T0_9ACTN</name>
<feature type="transmembrane region" description="Helical" evidence="1">
    <location>
        <begin position="34"/>
        <end position="54"/>
    </location>
</feature>
<keyword evidence="1" id="KW-0812">Transmembrane</keyword>
<keyword evidence="1" id="KW-0472">Membrane</keyword>
<dbReference type="RefSeq" id="WP_344287300.1">
    <property type="nucleotide sequence ID" value="NZ_BAAAPF010000004.1"/>
</dbReference>
<evidence type="ECO:0000313" key="2">
    <source>
        <dbReference type="EMBL" id="GAA2108650.1"/>
    </source>
</evidence>
<gene>
    <name evidence="2" type="ORF">GCM10009802_04560</name>
</gene>
<organism evidence="2 3">
    <name type="scientific">Streptomyces synnematoformans</name>
    <dbReference type="NCBI Taxonomy" id="415721"/>
    <lineage>
        <taxon>Bacteria</taxon>
        <taxon>Bacillati</taxon>
        <taxon>Actinomycetota</taxon>
        <taxon>Actinomycetes</taxon>
        <taxon>Kitasatosporales</taxon>
        <taxon>Streptomycetaceae</taxon>
        <taxon>Streptomyces</taxon>
    </lineage>
</organism>
<evidence type="ECO:0008006" key="4">
    <source>
        <dbReference type="Google" id="ProtNLM"/>
    </source>
</evidence>
<comment type="caution">
    <text evidence="2">The sequence shown here is derived from an EMBL/GenBank/DDBJ whole genome shotgun (WGS) entry which is preliminary data.</text>
</comment>
<protein>
    <recommendedName>
        <fullName evidence="4">Holin</fullName>
    </recommendedName>
</protein>
<reference evidence="3" key="1">
    <citation type="journal article" date="2019" name="Int. J. Syst. Evol. Microbiol.">
        <title>The Global Catalogue of Microorganisms (GCM) 10K type strain sequencing project: providing services to taxonomists for standard genome sequencing and annotation.</title>
        <authorList>
            <consortium name="The Broad Institute Genomics Platform"/>
            <consortium name="The Broad Institute Genome Sequencing Center for Infectious Disease"/>
            <person name="Wu L."/>
            <person name="Ma J."/>
        </authorList>
    </citation>
    <scope>NUCLEOTIDE SEQUENCE [LARGE SCALE GENOMIC DNA]</scope>
    <source>
        <strain evidence="3">JCM 15481</strain>
    </source>
</reference>
<evidence type="ECO:0000313" key="3">
    <source>
        <dbReference type="Proteomes" id="UP001500443"/>
    </source>
</evidence>
<evidence type="ECO:0000256" key="1">
    <source>
        <dbReference type="SAM" id="Phobius"/>
    </source>
</evidence>